<gene>
    <name evidence="10 12" type="primary">leuA</name>
    <name evidence="12" type="ORF">GCM10011274_10980</name>
</gene>
<evidence type="ECO:0000259" key="11">
    <source>
        <dbReference type="PROSITE" id="PS50991"/>
    </source>
</evidence>
<dbReference type="HAMAP" id="MF_00572">
    <property type="entry name" value="LeuA_type2"/>
    <property type="match status" value="1"/>
</dbReference>
<dbReference type="GO" id="GO:0000287">
    <property type="term" value="F:magnesium ion binding"/>
    <property type="evidence" value="ECO:0007669"/>
    <property type="project" value="UniProtKB-UniRule"/>
</dbReference>
<comment type="caution">
    <text evidence="12">The sequence shown here is derived from an EMBL/GenBank/DDBJ whole genome shotgun (WGS) entry which is preliminary data.</text>
</comment>
<evidence type="ECO:0000256" key="4">
    <source>
        <dbReference type="ARBA" id="ARBA00012973"/>
    </source>
</evidence>
<evidence type="ECO:0000256" key="1">
    <source>
        <dbReference type="ARBA" id="ARBA00000064"/>
    </source>
</evidence>
<evidence type="ECO:0000256" key="3">
    <source>
        <dbReference type="ARBA" id="ARBA00009767"/>
    </source>
</evidence>
<keyword evidence="10" id="KW-0963">Cytoplasm</keyword>
<feature type="domain" description="Pyruvate carboxyltransferase" evidence="11">
    <location>
        <begin position="31"/>
        <end position="305"/>
    </location>
</feature>
<keyword evidence="7 10" id="KW-0808">Transferase</keyword>
<dbReference type="EMBL" id="BMZC01000003">
    <property type="protein sequence ID" value="GGZ54765.1"/>
    <property type="molecule type" value="Genomic_DNA"/>
</dbReference>
<organism evidence="12 13">
    <name type="scientific">Paraglaciecola chathamensis</name>
    <dbReference type="NCBI Taxonomy" id="368405"/>
    <lineage>
        <taxon>Bacteria</taxon>
        <taxon>Pseudomonadati</taxon>
        <taxon>Pseudomonadota</taxon>
        <taxon>Gammaproteobacteria</taxon>
        <taxon>Alteromonadales</taxon>
        <taxon>Alteromonadaceae</taxon>
        <taxon>Paraglaciecola</taxon>
    </lineage>
</organism>
<comment type="pathway">
    <text evidence="2 10">Amino-acid biosynthesis; L-leucine biosynthesis; L-leucine from 3-methyl-2-oxobutanoate: step 1/4.</text>
</comment>
<dbReference type="GO" id="GO:0005737">
    <property type="term" value="C:cytoplasm"/>
    <property type="evidence" value="ECO:0007669"/>
    <property type="project" value="UniProtKB-SubCell"/>
</dbReference>
<keyword evidence="10" id="KW-0460">Magnesium</keyword>
<dbReference type="Pfam" id="PF08502">
    <property type="entry name" value="LeuA_dimer"/>
    <property type="match status" value="1"/>
</dbReference>
<name>A0A8H9LZ72_9ALTE</name>
<comment type="subunit">
    <text evidence="10">Homodimer.</text>
</comment>
<evidence type="ECO:0000256" key="8">
    <source>
        <dbReference type="ARBA" id="ARBA00022723"/>
    </source>
</evidence>
<dbReference type="GO" id="GO:0009098">
    <property type="term" value="P:L-leucine biosynthetic process"/>
    <property type="evidence" value="ECO:0007669"/>
    <property type="project" value="UniProtKB-UniRule"/>
</dbReference>
<dbReference type="UniPathway" id="UPA00048">
    <property type="reaction ID" value="UER00070"/>
</dbReference>
<dbReference type="InterPro" id="IPR002034">
    <property type="entry name" value="AIPM/Hcit_synth_CS"/>
</dbReference>
<dbReference type="SUPFAM" id="SSF51569">
    <property type="entry name" value="Aldolase"/>
    <property type="match status" value="1"/>
</dbReference>
<dbReference type="PROSITE" id="PS00815">
    <property type="entry name" value="AIPM_HOMOCIT_SYNTH_1"/>
    <property type="match status" value="1"/>
</dbReference>
<keyword evidence="9 10" id="KW-0100">Branched-chain amino acid biosynthesis</keyword>
<dbReference type="InterPro" id="IPR013785">
    <property type="entry name" value="Aldolase_TIM"/>
</dbReference>
<accession>A0A8H9LZ72</accession>
<reference evidence="12" key="1">
    <citation type="journal article" date="2014" name="Int. J. Syst. Evol. Microbiol.">
        <title>Complete genome sequence of Corynebacterium casei LMG S-19264T (=DSM 44701T), isolated from a smear-ripened cheese.</title>
        <authorList>
            <consortium name="US DOE Joint Genome Institute (JGI-PGF)"/>
            <person name="Walter F."/>
            <person name="Albersmeier A."/>
            <person name="Kalinowski J."/>
            <person name="Ruckert C."/>
        </authorList>
    </citation>
    <scope>NUCLEOTIDE SEQUENCE</scope>
    <source>
        <strain evidence="12">KCTC 32337</strain>
    </source>
</reference>
<comment type="function">
    <text evidence="10">Catalyzes the condensation of the acetyl group of acetyl-CoA with 3-methyl-2-oxobutanoate (2-ketoisovalerate) to form 3-carboxy-3-hydroxy-4-methylpentanoate (2-isopropylmalate).</text>
</comment>
<dbReference type="InterPro" id="IPR005668">
    <property type="entry name" value="IPM_Synthase"/>
</dbReference>
<keyword evidence="6 10" id="KW-0028">Amino-acid biosynthesis</keyword>
<evidence type="ECO:0000256" key="5">
    <source>
        <dbReference type="ARBA" id="ARBA00022430"/>
    </source>
</evidence>
<dbReference type="NCBIfam" id="NF002991">
    <property type="entry name" value="PRK03739.1"/>
    <property type="match status" value="1"/>
</dbReference>
<dbReference type="RefSeq" id="WP_191865534.1">
    <property type="nucleotide sequence ID" value="NZ_BMZC01000003.1"/>
</dbReference>
<evidence type="ECO:0000256" key="9">
    <source>
        <dbReference type="ARBA" id="ARBA00023304"/>
    </source>
</evidence>
<dbReference type="GO" id="GO:0003852">
    <property type="term" value="F:2-isopropylmalate synthase activity"/>
    <property type="evidence" value="ECO:0007669"/>
    <property type="project" value="UniProtKB-UniRule"/>
</dbReference>
<dbReference type="InterPro" id="IPR039371">
    <property type="entry name" value="LeuA_N_DRE-TIM"/>
</dbReference>
<comment type="similarity">
    <text evidence="3 10">Belongs to the alpha-IPM synthase/homocitrate synthase family. LeuA type 2 subfamily.</text>
</comment>
<keyword evidence="8 10" id="KW-0479">Metal-binding</keyword>
<dbReference type="Pfam" id="PF00682">
    <property type="entry name" value="HMGL-like"/>
    <property type="match status" value="1"/>
</dbReference>
<evidence type="ECO:0000256" key="2">
    <source>
        <dbReference type="ARBA" id="ARBA00004689"/>
    </source>
</evidence>
<dbReference type="PANTHER" id="PTHR46911">
    <property type="match status" value="1"/>
</dbReference>
<dbReference type="PANTHER" id="PTHR46911:SF1">
    <property type="entry name" value="2-ISOPROPYLMALATE SYNTHASE"/>
    <property type="match status" value="1"/>
</dbReference>
<dbReference type="SUPFAM" id="SSF89000">
    <property type="entry name" value="post-HMGL domain-like"/>
    <property type="match status" value="1"/>
</dbReference>
<keyword evidence="5 10" id="KW-0432">Leucine biosynthesis</keyword>
<evidence type="ECO:0000256" key="6">
    <source>
        <dbReference type="ARBA" id="ARBA00022605"/>
    </source>
</evidence>
<feature type="region of interest" description="Regulatory domain" evidence="10">
    <location>
        <begin position="437"/>
        <end position="579"/>
    </location>
</feature>
<proteinExistence type="inferred from homology"/>
<evidence type="ECO:0000313" key="12">
    <source>
        <dbReference type="EMBL" id="GGZ54765.1"/>
    </source>
</evidence>
<dbReference type="Proteomes" id="UP000622604">
    <property type="component" value="Unassembled WGS sequence"/>
</dbReference>
<dbReference type="InterPro" id="IPR013709">
    <property type="entry name" value="2-isopropylmalate_synth_dimer"/>
</dbReference>
<feature type="binding site" evidence="10">
    <location>
        <position position="246"/>
    </location>
    <ligand>
        <name>Mg(2+)</name>
        <dbReference type="ChEBI" id="CHEBI:18420"/>
    </ligand>
</feature>
<feature type="binding site" evidence="10">
    <location>
        <position position="40"/>
    </location>
    <ligand>
        <name>Mg(2+)</name>
        <dbReference type="ChEBI" id="CHEBI:18420"/>
    </ligand>
</feature>
<evidence type="ECO:0000313" key="13">
    <source>
        <dbReference type="Proteomes" id="UP000622604"/>
    </source>
</evidence>
<dbReference type="SMART" id="SM00917">
    <property type="entry name" value="LeuA_dimer"/>
    <property type="match status" value="1"/>
</dbReference>
<dbReference type="SUPFAM" id="SSF110921">
    <property type="entry name" value="2-isopropylmalate synthase LeuA, allosteric (dimerisation) domain"/>
    <property type="match status" value="1"/>
</dbReference>
<dbReference type="PROSITE" id="PS00816">
    <property type="entry name" value="AIPM_HOMOCIT_SYNTH_2"/>
    <property type="match status" value="1"/>
</dbReference>
<dbReference type="NCBIfam" id="TIGR00970">
    <property type="entry name" value="leuA_yeast"/>
    <property type="match status" value="1"/>
</dbReference>
<reference evidence="12" key="2">
    <citation type="submission" date="2020-09" db="EMBL/GenBank/DDBJ databases">
        <authorList>
            <person name="Sun Q."/>
            <person name="Kim S."/>
        </authorList>
    </citation>
    <scope>NUCLEOTIDE SEQUENCE</scope>
    <source>
        <strain evidence="12">KCTC 32337</strain>
    </source>
</reference>
<dbReference type="InterPro" id="IPR000891">
    <property type="entry name" value="PYR_CT"/>
</dbReference>
<dbReference type="Pfam" id="PF22615">
    <property type="entry name" value="IPMS_D2"/>
    <property type="match status" value="1"/>
</dbReference>
<feature type="binding site" evidence="10">
    <location>
        <position position="280"/>
    </location>
    <ligand>
        <name>Mg(2+)</name>
        <dbReference type="ChEBI" id="CHEBI:18420"/>
    </ligand>
</feature>
<dbReference type="Gene3D" id="3.20.20.70">
    <property type="entry name" value="Aldolase class I"/>
    <property type="match status" value="1"/>
</dbReference>
<protein>
    <recommendedName>
        <fullName evidence="4 10">2-isopropylmalate synthase</fullName>
        <ecNumber evidence="4 10">2.3.3.13</ecNumber>
    </recommendedName>
    <alternativeName>
        <fullName evidence="10">Alpha-IPM synthase</fullName>
    </alternativeName>
    <alternativeName>
        <fullName evidence="10">Alpha-isopropylmalate synthase</fullName>
    </alternativeName>
</protein>
<dbReference type="Gene3D" id="3.30.160.270">
    <property type="match status" value="1"/>
</dbReference>
<comment type="cofactor">
    <cofactor evidence="10">
        <name>Mg(2+)</name>
        <dbReference type="ChEBI" id="CHEBI:18420"/>
    </cofactor>
</comment>
<dbReference type="PROSITE" id="PS50991">
    <property type="entry name" value="PYR_CT"/>
    <property type="match status" value="1"/>
</dbReference>
<evidence type="ECO:0000256" key="10">
    <source>
        <dbReference type="HAMAP-Rule" id="MF_00572"/>
    </source>
</evidence>
<dbReference type="InterPro" id="IPR054692">
    <property type="entry name" value="LeuA-like_post-cat"/>
</dbReference>
<evidence type="ECO:0000256" key="7">
    <source>
        <dbReference type="ARBA" id="ARBA00022679"/>
    </source>
</evidence>
<sequence length="579" mass="64333">MISQPHTKYQRFEGVSLPDRQWPNNHITQAPIWMSTDLRDGNQALIDPMSIETKLRFFKELVAIGFKQIEVGFPSASDIDFNFVSLLIEENHIPDDVTIEVLVQARFDLIERTVDSLRGAKQAILHMYNPVAPAFRDIVYKTDKAGVKHIATQGTAWVKELTAQAPEVNWTYQYSPEVFSSTEIDFAKEVCDAVVEVWQPSADNKIIINLPATVEMNTPNTYADQIEWMHRHLNRREHIVLSVHPHNDRGTAVAAAELAVMAGADRVEGCLFGNGERTGNVDLVTLAINLYTQGVAPELDFSNIDRIRNLVEECNQLPVHPRHPYAGELVFTAFSGSHQDAIKKGLAVQKSDGLWQVPYLPIDPADLGRSYDAVVRVNSQSGKGGVSFLLEREGGLQLPRKLQIEFSKIVQQHNDTSGKEMSASGIVSLFESTYLIQPDWIEFKQCQIKSVEDNQQQIDIQLSINNTEVNISGVGNGPIDAASHAVSQFIQTPLEIVDYHEHAIGEGSGVTAVCYLELRTDDTSTRFGVAKDSNIMTAAVKALLSGINRSEHRTRIQAVINLADATTKEQEQDQESSPA</sequence>
<dbReference type="CDD" id="cd07942">
    <property type="entry name" value="DRE_TIM_LeuA"/>
    <property type="match status" value="1"/>
</dbReference>
<dbReference type="EC" id="2.3.3.13" evidence="4 10"/>
<dbReference type="AlphaFoldDB" id="A0A8H9LZ72"/>
<dbReference type="GO" id="GO:0003985">
    <property type="term" value="F:acetyl-CoA C-acetyltransferase activity"/>
    <property type="evidence" value="ECO:0007669"/>
    <property type="project" value="UniProtKB-UniRule"/>
</dbReference>
<dbReference type="InterPro" id="IPR036230">
    <property type="entry name" value="LeuA_allosteric_dom_sf"/>
</dbReference>
<comment type="catalytic activity">
    <reaction evidence="1 10">
        <text>3-methyl-2-oxobutanoate + acetyl-CoA + H2O = (2S)-2-isopropylmalate + CoA + H(+)</text>
        <dbReference type="Rhea" id="RHEA:21524"/>
        <dbReference type="ChEBI" id="CHEBI:1178"/>
        <dbReference type="ChEBI" id="CHEBI:11851"/>
        <dbReference type="ChEBI" id="CHEBI:15377"/>
        <dbReference type="ChEBI" id="CHEBI:15378"/>
        <dbReference type="ChEBI" id="CHEBI:57287"/>
        <dbReference type="ChEBI" id="CHEBI:57288"/>
        <dbReference type="EC" id="2.3.3.13"/>
    </reaction>
</comment>
<feature type="binding site" evidence="10">
    <location>
        <position position="244"/>
    </location>
    <ligand>
        <name>Mg(2+)</name>
        <dbReference type="ChEBI" id="CHEBI:18420"/>
    </ligand>
</feature>
<comment type="subcellular location">
    <subcellularLocation>
        <location evidence="10">Cytoplasm</location>
    </subcellularLocation>
</comment>